<dbReference type="RefSeq" id="WP_368652979.1">
    <property type="nucleotide sequence ID" value="NZ_CP162599.1"/>
</dbReference>
<evidence type="ECO:0008006" key="5">
    <source>
        <dbReference type="Google" id="ProtNLM"/>
    </source>
</evidence>
<dbReference type="PROSITE" id="PS51257">
    <property type="entry name" value="PROKAR_LIPOPROTEIN"/>
    <property type="match status" value="1"/>
</dbReference>
<evidence type="ECO:0000256" key="3">
    <source>
        <dbReference type="SAM" id="SignalP"/>
    </source>
</evidence>
<feature type="region of interest" description="Disordered" evidence="2">
    <location>
        <begin position="26"/>
        <end position="99"/>
    </location>
</feature>
<dbReference type="AlphaFoldDB" id="A0AB39HPE7"/>
<sequence>MVKIKRLSMIIITLFSLSLLLAACSDSNDNEEPEENTEIGEEPNTDENSQDENVEDENTEDANSEDETEGDDGSEETVDHQTGLKFGETGTVISGDVSENYQMEVTPESIEFIDEYEDENGVQEAWEEVLVKYTAKIKNTGDEAYSLSNIMLPSLAPYAGEEDTASLNHQLSTFDEEITKDGQEITIDDEIAPGEEVTMVSVYDTKKSDEYHLIYGSETDQIVTYAQWEITQTDFK</sequence>
<reference evidence="4" key="1">
    <citation type="submission" date="2024-07" db="EMBL/GenBank/DDBJ databases">
        <title>Halotolerant mesophilic bacterium Ornithinibacillus sp. 4-3, sp. nov., isolated from soil.</title>
        <authorList>
            <person name="Sidarenka A.V."/>
            <person name="Guliayeva D.E."/>
            <person name="Leanovich S.I."/>
            <person name="Hileuskaya K.S."/>
            <person name="Akhremchuk A.E."/>
            <person name="Sikolenko M.A."/>
            <person name="Valentovich L.N."/>
        </authorList>
    </citation>
    <scope>NUCLEOTIDE SEQUENCE</scope>
    <source>
        <strain evidence="4">4-3</strain>
    </source>
</reference>
<evidence type="ECO:0000313" key="4">
    <source>
        <dbReference type="EMBL" id="XDK32258.1"/>
    </source>
</evidence>
<gene>
    <name evidence="4" type="ORF">AB4Y30_14735</name>
</gene>
<keyword evidence="1 3" id="KW-0732">Signal</keyword>
<feature type="chain" id="PRO_5044205502" description="DUF4352 domain-containing protein" evidence="3">
    <location>
        <begin position="23"/>
        <end position="236"/>
    </location>
</feature>
<evidence type="ECO:0000256" key="1">
    <source>
        <dbReference type="ARBA" id="ARBA00022729"/>
    </source>
</evidence>
<proteinExistence type="predicted"/>
<organism evidence="4">
    <name type="scientific">Ornithinibacillus sp. 4-3</name>
    <dbReference type="NCBI Taxonomy" id="3231488"/>
    <lineage>
        <taxon>Bacteria</taxon>
        <taxon>Bacillati</taxon>
        <taxon>Bacillota</taxon>
        <taxon>Bacilli</taxon>
        <taxon>Bacillales</taxon>
        <taxon>Bacillaceae</taxon>
        <taxon>Ornithinibacillus</taxon>
    </lineage>
</organism>
<dbReference type="InterPro" id="IPR029050">
    <property type="entry name" value="Immunoprotect_excell_Ig-like"/>
</dbReference>
<accession>A0AB39HPE7</accession>
<feature type="signal peptide" evidence="3">
    <location>
        <begin position="1"/>
        <end position="22"/>
    </location>
</feature>
<evidence type="ECO:0000256" key="2">
    <source>
        <dbReference type="SAM" id="MobiDB-lite"/>
    </source>
</evidence>
<protein>
    <recommendedName>
        <fullName evidence="5">DUF4352 domain-containing protein</fullName>
    </recommendedName>
</protein>
<feature type="compositionally biased region" description="Acidic residues" evidence="2">
    <location>
        <begin position="28"/>
        <end position="76"/>
    </location>
</feature>
<dbReference type="EMBL" id="CP162599">
    <property type="protein sequence ID" value="XDK32258.1"/>
    <property type="molecule type" value="Genomic_DNA"/>
</dbReference>
<dbReference type="Gene3D" id="2.60.40.1240">
    <property type="match status" value="1"/>
</dbReference>
<name>A0AB39HPE7_9BACI</name>